<name>A0A8H3FQF7_9LECA</name>
<dbReference type="Proteomes" id="UP000664534">
    <property type="component" value="Unassembled WGS sequence"/>
</dbReference>
<feature type="region of interest" description="Disordered" evidence="1">
    <location>
        <begin position="1"/>
        <end position="21"/>
    </location>
</feature>
<organism evidence="2 3">
    <name type="scientific">Imshaugia aleurites</name>
    <dbReference type="NCBI Taxonomy" id="172621"/>
    <lineage>
        <taxon>Eukaryota</taxon>
        <taxon>Fungi</taxon>
        <taxon>Dikarya</taxon>
        <taxon>Ascomycota</taxon>
        <taxon>Pezizomycotina</taxon>
        <taxon>Lecanoromycetes</taxon>
        <taxon>OSLEUM clade</taxon>
        <taxon>Lecanoromycetidae</taxon>
        <taxon>Lecanorales</taxon>
        <taxon>Lecanorineae</taxon>
        <taxon>Parmeliaceae</taxon>
        <taxon>Imshaugia</taxon>
    </lineage>
</organism>
<evidence type="ECO:0000313" key="3">
    <source>
        <dbReference type="Proteomes" id="UP000664534"/>
    </source>
</evidence>
<accession>A0A8H3FQF7</accession>
<sequence length="156" mass="17411">MAGIPQQQQPQPSIWAQMSYTPPRGPCSSKTSIVSTCPCYRFMIHPMKASTSFDCDGCGHHASFHRMESREEEEVVRRWREEREGLGLGFERRGMGIGMIEGGERFVAVGPKKKRGRRMMIGGVARDVVEIVEEDEEEEGGDGIPVTAGRKRKGRG</sequence>
<dbReference type="AlphaFoldDB" id="A0A8H3FQF7"/>
<evidence type="ECO:0000313" key="2">
    <source>
        <dbReference type="EMBL" id="CAF9928080.1"/>
    </source>
</evidence>
<protein>
    <submittedName>
        <fullName evidence="2">Uncharacterized protein</fullName>
    </submittedName>
</protein>
<feature type="region of interest" description="Disordered" evidence="1">
    <location>
        <begin position="133"/>
        <end position="156"/>
    </location>
</feature>
<gene>
    <name evidence="2" type="ORF">IMSHALPRED_007375</name>
</gene>
<proteinExistence type="predicted"/>
<evidence type="ECO:0000256" key="1">
    <source>
        <dbReference type="SAM" id="MobiDB-lite"/>
    </source>
</evidence>
<comment type="caution">
    <text evidence="2">The sequence shown here is derived from an EMBL/GenBank/DDBJ whole genome shotgun (WGS) entry which is preliminary data.</text>
</comment>
<reference evidence="2" key="1">
    <citation type="submission" date="2021-03" db="EMBL/GenBank/DDBJ databases">
        <authorList>
            <person name="Tagirdzhanova G."/>
        </authorList>
    </citation>
    <scope>NUCLEOTIDE SEQUENCE</scope>
</reference>
<feature type="compositionally biased region" description="Low complexity" evidence="1">
    <location>
        <begin position="1"/>
        <end position="12"/>
    </location>
</feature>
<dbReference type="OrthoDB" id="5424021at2759"/>
<keyword evidence="3" id="KW-1185">Reference proteome</keyword>
<dbReference type="EMBL" id="CAJPDT010000048">
    <property type="protein sequence ID" value="CAF9928080.1"/>
    <property type="molecule type" value="Genomic_DNA"/>
</dbReference>